<protein>
    <submittedName>
        <fullName evidence="8">YihY/virulence factor BrkB family protein</fullName>
    </submittedName>
</protein>
<evidence type="ECO:0000256" key="3">
    <source>
        <dbReference type="ARBA" id="ARBA00022692"/>
    </source>
</evidence>
<evidence type="ECO:0000256" key="6">
    <source>
        <dbReference type="SAM" id="MobiDB-lite"/>
    </source>
</evidence>
<feature type="region of interest" description="Disordered" evidence="6">
    <location>
        <begin position="1"/>
        <end position="30"/>
    </location>
</feature>
<feature type="transmembrane region" description="Helical" evidence="7">
    <location>
        <begin position="269"/>
        <end position="289"/>
    </location>
</feature>
<evidence type="ECO:0000256" key="1">
    <source>
        <dbReference type="ARBA" id="ARBA00004651"/>
    </source>
</evidence>
<feature type="transmembrane region" description="Helical" evidence="7">
    <location>
        <begin position="55"/>
        <end position="78"/>
    </location>
</feature>
<dbReference type="PANTHER" id="PTHR30213:SF0">
    <property type="entry name" value="UPF0761 MEMBRANE PROTEIN YIHY"/>
    <property type="match status" value="1"/>
</dbReference>
<dbReference type="EMBL" id="BAAAMJ010000029">
    <property type="protein sequence ID" value="GAA1917262.1"/>
    <property type="molecule type" value="Genomic_DNA"/>
</dbReference>
<gene>
    <name evidence="8" type="ORF">GCM10009716_27930</name>
</gene>
<feature type="transmembrane region" description="Helical" evidence="7">
    <location>
        <begin position="157"/>
        <end position="180"/>
    </location>
</feature>
<organism evidence="8 9">
    <name type="scientific">Streptomyces sodiiphilus</name>
    <dbReference type="NCBI Taxonomy" id="226217"/>
    <lineage>
        <taxon>Bacteria</taxon>
        <taxon>Bacillati</taxon>
        <taxon>Actinomycetota</taxon>
        <taxon>Actinomycetes</taxon>
        <taxon>Kitasatosporales</taxon>
        <taxon>Streptomycetaceae</taxon>
        <taxon>Streptomyces</taxon>
    </lineage>
</organism>
<dbReference type="Pfam" id="PF03631">
    <property type="entry name" value="Virul_fac_BrkB"/>
    <property type="match status" value="1"/>
</dbReference>
<reference evidence="8 9" key="1">
    <citation type="journal article" date="2019" name="Int. J. Syst. Evol. Microbiol.">
        <title>The Global Catalogue of Microorganisms (GCM) 10K type strain sequencing project: providing services to taxonomists for standard genome sequencing and annotation.</title>
        <authorList>
            <consortium name="The Broad Institute Genomics Platform"/>
            <consortium name="The Broad Institute Genome Sequencing Center for Infectious Disease"/>
            <person name="Wu L."/>
            <person name="Ma J."/>
        </authorList>
    </citation>
    <scope>NUCLEOTIDE SEQUENCE [LARGE SCALE GENOMIC DNA]</scope>
    <source>
        <strain evidence="8 9">JCM 13581</strain>
    </source>
</reference>
<evidence type="ECO:0000256" key="7">
    <source>
        <dbReference type="SAM" id="Phobius"/>
    </source>
</evidence>
<keyword evidence="9" id="KW-1185">Reference proteome</keyword>
<accession>A0ABN2PB66</accession>
<feature type="transmembrane region" description="Helical" evidence="7">
    <location>
        <begin position="114"/>
        <end position="136"/>
    </location>
</feature>
<dbReference type="InterPro" id="IPR017039">
    <property type="entry name" value="Virul_fac_BrkB"/>
</dbReference>
<comment type="caution">
    <text evidence="8">The sequence shown here is derived from an EMBL/GenBank/DDBJ whole genome shotgun (WGS) entry which is preliminary data.</text>
</comment>
<evidence type="ECO:0000256" key="5">
    <source>
        <dbReference type="ARBA" id="ARBA00023136"/>
    </source>
</evidence>
<keyword evidence="5 7" id="KW-0472">Membrane</keyword>
<feature type="transmembrane region" description="Helical" evidence="7">
    <location>
        <begin position="234"/>
        <end position="257"/>
    </location>
</feature>
<sequence length="310" mass="33088">MPGFSCGKGLVGTVDSPPATHPKVPAPPPAQWRRALRRTPVALWRDDVDHWAAALTYYSVLAVFPALLVAVSVIGLAFPSAARDLIDQVTAVVPAGSRGDLRSVLREMADQSSAAWLLIGVGTASALVSSYSYLTVFRRVLHLMHDIPDRRPARRAVPRTALTALGLLLLLVTSAAVLVLTEEAVRAIGRLLDIAGLAVAAWNAAKWPLLLALVTGLVLILFRTGPPQARRVWRGAPGGALAVVLWLVASAGFALYASQVTTYNRLYGSLAGIIVFLVWLWVSNLALLAGAQFNTELVRPPLRPSSPPGR</sequence>
<evidence type="ECO:0000313" key="9">
    <source>
        <dbReference type="Proteomes" id="UP001501303"/>
    </source>
</evidence>
<keyword evidence="2" id="KW-1003">Cell membrane</keyword>
<evidence type="ECO:0000256" key="4">
    <source>
        <dbReference type="ARBA" id="ARBA00022989"/>
    </source>
</evidence>
<dbReference type="Proteomes" id="UP001501303">
    <property type="component" value="Unassembled WGS sequence"/>
</dbReference>
<keyword evidence="4 7" id="KW-1133">Transmembrane helix</keyword>
<evidence type="ECO:0000313" key="8">
    <source>
        <dbReference type="EMBL" id="GAA1917262.1"/>
    </source>
</evidence>
<evidence type="ECO:0000256" key="2">
    <source>
        <dbReference type="ARBA" id="ARBA00022475"/>
    </source>
</evidence>
<name>A0ABN2PB66_9ACTN</name>
<dbReference type="PANTHER" id="PTHR30213">
    <property type="entry name" value="INNER MEMBRANE PROTEIN YHJD"/>
    <property type="match status" value="1"/>
</dbReference>
<comment type="subcellular location">
    <subcellularLocation>
        <location evidence="1">Cell membrane</location>
        <topology evidence="1">Multi-pass membrane protein</topology>
    </subcellularLocation>
</comment>
<dbReference type="NCBIfam" id="TIGR00765">
    <property type="entry name" value="yihY_not_rbn"/>
    <property type="match status" value="1"/>
</dbReference>
<keyword evidence="3 7" id="KW-0812">Transmembrane</keyword>
<feature type="transmembrane region" description="Helical" evidence="7">
    <location>
        <begin position="200"/>
        <end position="222"/>
    </location>
</feature>
<dbReference type="PIRSF" id="PIRSF035875">
    <property type="entry name" value="RNase_BN"/>
    <property type="match status" value="1"/>
</dbReference>
<proteinExistence type="predicted"/>